<evidence type="ECO:0000256" key="2">
    <source>
        <dbReference type="SAM" id="SignalP"/>
    </source>
</evidence>
<accession>A0AB39SIE7</accession>
<dbReference type="EMBL" id="CP163440">
    <property type="protein sequence ID" value="XDQ65104.1"/>
    <property type="molecule type" value="Genomic_DNA"/>
</dbReference>
<evidence type="ECO:0000313" key="3">
    <source>
        <dbReference type="EMBL" id="XDQ65104.1"/>
    </source>
</evidence>
<name>A0AB39SIE7_9ACTN</name>
<protein>
    <recommendedName>
        <fullName evidence="4">Secreted protein</fullName>
    </recommendedName>
</protein>
<evidence type="ECO:0008006" key="4">
    <source>
        <dbReference type="Google" id="ProtNLM"/>
    </source>
</evidence>
<sequence>MRAVRGAGRCLCLLPATVIALLTSATGAYGYGEGDDAAPTKPPQGPSGGSSGNMLTAEAGATRIKVTQESGSTSGSSPKALAPVDPNWQPPACWYEPVATPQQLKNGVDQLKKGGDLVRVTPSLSWGEELMVSHYEKGQASAGSGDGYKNYNLGKDGMFWRGVINKNMTNDIDAYDCERTLFWQNANTLPDDKHAPTPDVLAAYAYDKIKVPETEVELKPATKSTVNLPTWVWLDKGTFKEVKVRAELADAGVWAETTAKPVALHLNPGTDDAETSPASGDCKINDDGSIGTPYTKGDADKTPPCGITYQRATNGKPYQLTASITWQISWEGSGGAKGDLPDGTFETTQNMNVQEIQSINR</sequence>
<dbReference type="RefSeq" id="WP_369261681.1">
    <property type="nucleotide sequence ID" value="NZ_CP163440.1"/>
</dbReference>
<keyword evidence="2" id="KW-0732">Signal</keyword>
<proteinExistence type="predicted"/>
<dbReference type="AlphaFoldDB" id="A0AB39SIE7"/>
<evidence type="ECO:0000256" key="1">
    <source>
        <dbReference type="SAM" id="MobiDB-lite"/>
    </source>
</evidence>
<feature type="chain" id="PRO_5044231462" description="Secreted protein" evidence="2">
    <location>
        <begin position="31"/>
        <end position="361"/>
    </location>
</feature>
<feature type="region of interest" description="Disordered" evidence="1">
    <location>
        <begin position="33"/>
        <end position="55"/>
    </location>
</feature>
<gene>
    <name evidence="3" type="ORF">AB5J50_32130</name>
</gene>
<reference evidence="3" key="1">
    <citation type="submission" date="2024-07" db="EMBL/GenBank/DDBJ databases">
        <authorList>
            <person name="Yu S.T."/>
        </authorList>
    </citation>
    <scope>NUCLEOTIDE SEQUENCE</scope>
    <source>
        <strain evidence="3">R35</strain>
    </source>
</reference>
<organism evidence="3">
    <name type="scientific">Streptomyces sp. R35</name>
    <dbReference type="NCBI Taxonomy" id="3238630"/>
    <lineage>
        <taxon>Bacteria</taxon>
        <taxon>Bacillati</taxon>
        <taxon>Actinomycetota</taxon>
        <taxon>Actinomycetes</taxon>
        <taxon>Kitasatosporales</taxon>
        <taxon>Streptomycetaceae</taxon>
        <taxon>Streptomyces</taxon>
    </lineage>
</organism>
<feature type="signal peptide" evidence="2">
    <location>
        <begin position="1"/>
        <end position="30"/>
    </location>
</feature>
<feature type="region of interest" description="Disordered" evidence="1">
    <location>
        <begin position="265"/>
        <end position="287"/>
    </location>
</feature>